<proteinExistence type="predicted"/>
<dbReference type="Proteomes" id="UP001604282">
    <property type="component" value="Unassembled WGS sequence"/>
</dbReference>
<reference evidence="1 2" key="1">
    <citation type="submission" date="2024-10" db="EMBL/GenBank/DDBJ databases">
        <title>The Natural Products Discovery Center: Release of the First 8490 Sequenced Strains for Exploring Actinobacteria Biosynthetic Diversity.</title>
        <authorList>
            <person name="Kalkreuter E."/>
            <person name="Kautsar S.A."/>
            <person name="Yang D."/>
            <person name="Bader C.D."/>
            <person name="Teijaro C.N."/>
            <person name="Fluegel L."/>
            <person name="Davis C.M."/>
            <person name="Simpson J.R."/>
            <person name="Lauterbach L."/>
            <person name="Steele A.D."/>
            <person name="Gui C."/>
            <person name="Meng S."/>
            <person name="Li G."/>
            <person name="Viehrig K."/>
            <person name="Ye F."/>
            <person name="Su P."/>
            <person name="Kiefer A.F."/>
            <person name="Nichols A."/>
            <person name="Cepeda A.J."/>
            <person name="Yan W."/>
            <person name="Fan B."/>
            <person name="Jiang Y."/>
            <person name="Adhikari A."/>
            <person name="Zheng C.-J."/>
            <person name="Schuster L."/>
            <person name="Cowan T.M."/>
            <person name="Smanski M.J."/>
            <person name="Chevrette M.G."/>
            <person name="De Carvalho L.P.S."/>
            <person name="Shen B."/>
        </authorList>
    </citation>
    <scope>NUCLEOTIDE SEQUENCE [LARGE SCALE GENOMIC DNA]</scope>
    <source>
        <strain evidence="1 2">NPDC048229</strain>
    </source>
</reference>
<gene>
    <name evidence="1" type="ORF">ACGFYS_19100</name>
</gene>
<accession>A0ABW7BU49</accession>
<comment type="caution">
    <text evidence="1">The sequence shown here is derived from an EMBL/GenBank/DDBJ whole genome shotgun (WGS) entry which is preliminary data.</text>
</comment>
<evidence type="ECO:0000313" key="2">
    <source>
        <dbReference type="Proteomes" id="UP001604282"/>
    </source>
</evidence>
<keyword evidence="2" id="KW-1185">Reference proteome</keyword>
<name>A0ABW7BU49_9ACTN</name>
<organism evidence="1 2">
    <name type="scientific">Streptomyces omiyaensis</name>
    <dbReference type="NCBI Taxonomy" id="68247"/>
    <lineage>
        <taxon>Bacteria</taxon>
        <taxon>Bacillati</taxon>
        <taxon>Actinomycetota</taxon>
        <taxon>Actinomycetes</taxon>
        <taxon>Kitasatosporales</taxon>
        <taxon>Streptomycetaceae</taxon>
        <taxon>Streptomyces</taxon>
    </lineage>
</organism>
<evidence type="ECO:0008006" key="3">
    <source>
        <dbReference type="Google" id="ProtNLM"/>
    </source>
</evidence>
<dbReference type="EMBL" id="JBICZW010000011">
    <property type="protein sequence ID" value="MFG3191038.1"/>
    <property type="molecule type" value="Genomic_DNA"/>
</dbReference>
<sequence>MWEPDGADGHVGRVGVLLEDGTTPGPVYIDLDGSGHVPGFTGWWVYDGTLRRPLANRMRAVCACGWASGTTYPIAWELVPDSEPFLYDTSGPERDWAAHTRQVSAAAVPLPEEVARLVSRIRERLDEAEDTDPLTALRIIGALDAVIETDAPYVTRAATRRHTDGEIAAALGSTEKALAARLRRYDSDRF</sequence>
<dbReference type="RefSeq" id="WP_189849926.1">
    <property type="nucleotide sequence ID" value="NZ_BMVV01000009.1"/>
</dbReference>
<protein>
    <recommendedName>
        <fullName evidence="3">DNA-binding protein</fullName>
    </recommendedName>
</protein>
<evidence type="ECO:0000313" key="1">
    <source>
        <dbReference type="EMBL" id="MFG3191038.1"/>
    </source>
</evidence>